<dbReference type="SMART" id="SM00419">
    <property type="entry name" value="HTH_CRP"/>
    <property type="match status" value="1"/>
</dbReference>
<organism evidence="5 6">
    <name type="scientific">Xanthomonas albilineans (strain GPE PC73 / CFBP 7063)</name>
    <dbReference type="NCBI Taxonomy" id="380358"/>
    <lineage>
        <taxon>Bacteria</taxon>
        <taxon>Pseudomonadati</taxon>
        <taxon>Pseudomonadota</taxon>
        <taxon>Gammaproteobacteria</taxon>
        <taxon>Lysobacterales</taxon>
        <taxon>Lysobacteraceae</taxon>
        <taxon>Xanthomonas</taxon>
    </lineage>
</organism>
<dbReference type="PROSITE" id="PS51063">
    <property type="entry name" value="HTH_CRP_2"/>
    <property type="match status" value="1"/>
</dbReference>
<dbReference type="Proteomes" id="UP000001890">
    <property type="component" value="Chromosome"/>
</dbReference>
<dbReference type="GO" id="GO:0003677">
    <property type="term" value="F:DNA binding"/>
    <property type="evidence" value="ECO:0007669"/>
    <property type="project" value="UniProtKB-KW"/>
</dbReference>
<sequence length="159" mass="17837">MQILGFHLPGELIGVDAMANEYHLCAADALERTSICELPYTQLQKVMTEVPSLQHQLIRAISRELVAEQHHLVMMGRPQAQERLAIFLRSLSERYGRLSRDAETLTLTMSRHDIANYLGLAVETISRLFTRMEAGGILSVNRKTVSILKVDMLVAMCGT</sequence>
<dbReference type="Gene3D" id="2.60.120.10">
    <property type="entry name" value="Jelly Rolls"/>
    <property type="match status" value="1"/>
</dbReference>
<dbReference type="AlphaFoldDB" id="D2UCS3"/>
<name>D2UCS3_XANAP</name>
<evidence type="ECO:0000256" key="1">
    <source>
        <dbReference type="ARBA" id="ARBA00023015"/>
    </source>
</evidence>
<dbReference type="InterPro" id="IPR036390">
    <property type="entry name" value="WH_DNA-bd_sf"/>
</dbReference>
<dbReference type="InterPro" id="IPR014710">
    <property type="entry name" value="RmlC-like_jellyroll"/>
</dbReference>
<evidence type="ECO:0000256" key="3">
    <source>
        <dbReference type="ARBA" id="ARBA00023163"/>
    </source>
</evidence>
<accession>D2UCS3</accession>
<keyword evidence="2" id="KW-0238">DNA-binding</keyword>
<dbReference type="InterPro" id="IPR036388">
    <property type="entry name" value="WH-like_DNA-bd_sf"/>
</dbReference>
<dbReference type="SUPFAM" id="SSF51206">
    <property type="entry name" value="cAMP-binding domain-like"/>
    <property type="match status" value="1"/>
</dbReference>
<dbReference type="InterPro" id="IPR018335">
    <property type="entry name" value="Tscrpt_reg_HTH_Crp-type_CS"/>
</dbReference>
<dbReference type="GO" id="GO:0003700">
    <property type="term" value="F:DNA-binding transcription factor activity"/>
    <property type="evidence" value="ECO:0007669"/>
    <property type="project" value="InterPro"/>
</dbReference>
<evidence type="ECO:0000313" key="5">
    <source>
        <dbReference type="EMBL" id="CBA15565.1"/>
    </source>
</evidence>
<dbReference type="EMBL" id="FP565176">
    <property type="protein sequence ID" value="CBA15565.1"/>
    <property type="molecule type" value="Genomic_DNA"/>
</dbReference>
<gene>
    <name evidence="5" type="ordered locus">XALc_1050</name>
</gene>
<keyword evidence="3" id="KW-0804">Transcription</keyword>
<dbReference type="InterPro" id="IPR018490">
    <property type="entry name" value="cNMP-bd_dom_sf"/>
</dbReference>
<dbReference type="Pfam" id="PF13545">
    <property type="entry name" value="HTH_Crp_2"/>
    <property type="match status" value="1"/>
</dbReference>
<dbReference type="Gene3D" id="1.10.10.10">
    <property type="entry name" value="Winged helix-like DNA-binding domain superfamily/Winged helix DNA-binding domain"/>
    <property type="match status" value="1"/>
</dbReference>
<keyword evidence="6" id="KW-1185">Reference proteome</keyword>
<dbReference type="InterPro" id="IPR012318">
    <property type="entry name" value="HTH_CRP"/>
</dbReference>
<dbReference type="GeneID" id="57876365"/>
<dbReference type="PROSITE" id="PS00042">
    <property type="entry name" value="HTH_CRP_1"/>
    <property type="match status" value="1"/>
</dbReference>
<proteinExistence type="predicted"/>
<dbReference type="KEGG" id="xal:XALC_1050"/>
<dbReference type="FunFam" id="1.10.10.10:FF:000028">
    <property type="entry name" value="Fumarate/nitrate reduction transcriptional regulator Fnr"/>
    <property type="match status" value="1"/>
</dbReference>
<evidence type="ECO:0000313" key="6">
    <source>
        <dbReference type="Proteomes" id="UP000001890"/>
    </source>
</evidence>
<dbReference type="PRINTS" id="PR00034">
    <property type="entry name" value="HTHCRP"/>
</dbReference>
<dbReference type="CDD" id="cd00092">
    <property type="entry name" value="HTH_CRP"/>
    <property type="match status" value="1"/>
</dbReference>
<feature type="domain" description="HTH crp-type" evidence="4">
    <location>
        <begin position="78"/>
        <end position="151"/>
    </location>
</feature>
<reference evidence="5 6" key="1">
    <citation type="journal article" date="2009" name="BMC Genomics">
        <title>The complete genome sequence of Xanthomonas albilineans provides new insights into the reductive genome evolution of the xylem-limited Xanthomonadaceae.</title>
        <authorList>
            <person name="Pieretti I."/>
            <person name="Royer M."/>
            <person name="Barbe V."/>
            <person name="Carrere S."/>
            <person name="Koebnik R."/>
            <person name="Cociancich S."/>
            <person name="Couloux A."/>
            <person name="Darrasse A."/>
            <person name="Gouzy J."/>
            <person name="Jacques M.A."/>
            <person name="Lauber E."/>
            <person name="Manceau C."/>
            <person name="Mangenot S."/>
            <person name="Poussier S."/>
            <person name="Segurens B."/>
            <person name="Szurek B."/>
            <person name="Verdier V."/>
            <person name="Arlat M."/>
            <person name="Rott P."/>
        </authorList>
    </citation>
    <scope>NUCLEOTIDE SEQUENCE [LARGE SCALE GENOMIC DNA]</scope>
    <source>
        <strain evidence="6">GPE PC73 / CFBP 7063</strain>
    </source>
</reference>
<dbReference type="eggNOG" id="COG0664">
    <property type="taxonomic scope" value="Bacteria"/>
</dbReference>
<evidence type="ECO:0000256" key="2">
    <source>
        <dbReference type="ARBA" id="ARBA00023125"/>
    </source>
</evidence>
<keyword evidence="1" id="KW-0805">Transcription regulation</keyword>
<evidence type="ECO:0000259" key="4">
    <source>
        <dbReference type="PROSITE" id="PS51063"/>
    </source>
</evidence>
<dbReference type="RefSeq" id="WP_012915573.1">
    <property type="nucleotide sequence ID" value="NC_013722.1"/>
</dbReference>
<protein>
    <recommendedName>
        <fullName evidence="4">HTH crp-type domain-containing protein</fullName>
    </recommendedName>
</protein>
<dbReference type="SUPFAM" id="SSF46785">
    <property type="entry name" value="Winged helix' DNA-binding domain"/>
    <property type="match status" value="1"/>
</dbReference>
<dbReference type="STRING" id="380358.XALC_1050"/>